<gene>
    <name evidence="1" type="ORF">KXQ929_LOCUS43285</name>
</gene>
<name>A0A820FAD9_9BILA</name>
<reference evidence="1" key="1">
    <citation type="submission" date="2021-02" db="EMBL/GenBank/DDBJ databases">
        <authorList>
            <person name="Nowell W R."/>
        </authorList>
    </citation>
    <scope>NUCLEOTIDE SEQUENCE</scope>
</reference>
<evidence type="ECO:0000313" key="1">
    <source>
        <dbReference type="EMBL" id="CAF4259933.1"/>
    </source>
</evidence>
<comment type="caution">
    <text evidence="1">The sequence shown here is derived from an EMBL/GenBank/DDBJ whole genome shotgun (WGS) entry which is preliminary data.</text>
</comment>
<dbReference type="Proteomes" id="UP000663868">
    <property type="component" value="Unassembled WGS sequence"/>
</dbReference>
<accession>A0A820FAD9</accession>
<dbReference type="AlphaFoldDB" id="A0A820FAD9"/>
<organism evidence="1 2">
    <name type="scientific">Adineta steineri</name>
    <dbReference type="NCBI Taxonomy" id="433720"/>
    <lineage>
        <taxon>Eukaryota</taxon>
        <taxon>Metazoa</taxon>
        <taxon>Spiralia</taxon>
        <taxon>Gnathifera</taxon>
        <taxon>Rotifera</taxon>
        <taxon>Eurotatoria</taxon>
        <taxon>Bdelloidea</taxon>
        <taxon>Adinetida</taxon>
        <taxon>Adinetidae</taxon>
        <taxon>Adineta</taxon>
    </lineage>
</organism>
<evidence type="ECO:0000313" key="2">
    <source>
        <dbReference type="Proteomes" id="UP000663868"/>
    </source>
</evidence>
<sequence length="42" mass="4974">MGKNHSKAKFTQWDLDRFSNITKIPRDKVDKLYQEFITSTGK</sequence>
<feature type="non-terminal residue" evidence="1">
    <location>
        <position position="1"/>
    </location>
</feature>
<protein>
    <submittedName>
        <fullName evidence="1">Uncharacterized protein</fullName>
    </submittedName>
</protein>
<dbReference type="EMBL" id="CAJOBB010011372">
    <property type="protein sequence ID" value="CAF4259933.1"/>
    <property type="molecule type" value="Genomic_DNA"/>
</dbReference>
<proteinExistence type="predicted"/>